<protein>
    <recommendedName>
        <fullName evidence="3">Sulfatase-modifying factor enzyme-like domain-containing protein</fullName>
    </recommendedName>
</protein>
<reference evidence="4" key="1">
    <citation type="journal article" date="2023" name="IScience">
        <title>Live-bearing cockroach genome reveals convergent evolutionary mechanisms linked to viviparity in insects and beyond.</title>
        <authorList>
            <person name="Fouks B."/>
            <person name="Harrison M.C."/>
            <person name="Mikhailova A.A."/>
            <person name="Marchal E."/>
            <person name="English S."/>
            <person name="Carruthers M."/>
            <person name="Jennings E.C."/>
            <person name="Chiamaka E.L."/>
            <person name="Frigard R.A."/>
            <person name="Pippel M."/>
            <person name="Attardo G.M."/>
            <person name="Benoit J.B."/>
            <person name="Bornberg-Bauer E."/>
            <person name="Tobe S.S."/>
        </authorList>
    </citation>
    <scope>NUCLEOTIDE SEQUENCE</scope>
    <source>
        <strain evidence="4">Stay&amp;Tobe</strain>
    </source>
</reference>
<dbReference type="InterPro" id="IPR005532">
    <property type="entry name" value="SUMF_dom"/>
</dbReference>
<evidence type="ECO:0000256" key="2">
    <source>
        <dbReference type="SAM" id="SignalP"/>
    </source>
</evidence>
<dbReference type="Gene3D" id="3.90.1580.10">
    <property type="entry name" value="paralog of FGE (formylglycine-generating enzyme)"/>
    <property type="match status" value="1"/>
</dbReference>
<sequence>MNNFEIPIIIFAVLTNYLIYSTANNEFNENQSTKSEEGCGCSSVNRKSGELLENTEDSNINVDHGKYSSAANVVRKYPQTNQMGFIEGGKFMMGTDEPVFVADGEGPSREVQISDFYMDIHEVSNAEFELFVNATGHKTEAELFGDSFVFESLLSEKTKASVTESVAAAPWWLKVKDCDWKHPEGPDSDIKDRMDHPVIHVSWNDAAAYCEWSGKRLPTEAEWEYACRAGLNNRLFPWGNKLNPKNKHWINIWQGDFPAHNTGEDGFIGTSPVTEFPSNAFHLYNMVGNVWEWTADWWNVRHNTTPSVDPTGPSSGSDRVKKGGSYMCHKSYCYRYRCAARSQNTPDTSSGNLGFRCAARNLPEYLQHSP</sequence>
<feature type="signal peptide" evidence="2">
    <location>
        <begin position="1"/>
        <end position="23"/>
    </location>
</feature>
<dbReference type="InterPro" id="IPR016187">
    <property type="entry name" value="CTDL_fold"/>
</dbReference>
<feature type="domain" description="Sulfatase-modifying factor enzyme-like" evidence="3">
    <location>
        <begin position="81"/>
        <end position="358"/>
    </location>
</feature>
<dbReference type="PANTHER" id="PTHR23150:SF19">
    <property type="entry name" value="FORMYLGLYCINE-GENERATING ENZYME"/>
    <property type="match status" value="1"/>
</dbReference>
<evidence type="ECO:0000313" key="5">
    <source>
        <dbReference type="Proteomes" id="UP001233999"/>
    </source>
</evidence>
<keyword evidence="5" id="KW-1185">Reference proteome</keyword>
<dbReference type="EMBL" id="JASPKZ010003862">
    <property type="protein sequence ID" value="KAJ9591616.1"/>
    <property type="molecule type" value="Genomic_DNA"/>
</dbReference>
<evidence type="ECO:0000313" key="4">
    <source>
        <dbReference type="EMBL" id="KAJ9591616.1"/>
    </source>
</evidence>
<dbReference type="GO" id="GO:0120147">
    <property type="term" value="F:formylglycine-generating oxidase activity"/>
    <property type="evidence" value="ECO:0007669"/>
    <property type="project" value="TreeGrafter"/>
</dbReference>
<comment type="similarity">
    <text evidence="1">Belongs to the sulfatase-modifying factor family.</text>
</comment>
<reference evidence="4" key="2">
    <citation type="submission" date="2023-05" db="EMBL/GenBank/DDBJ databases">
        <authorList>
            <person name="Fouks B."/>
        </authorList>
    </citation>
    <scope>NUCLEOTIDE SEQUENCE</scope>
    <source>
        <strain evidence="4">Stay&amp;Tobe</strain>
        <tissue evidence="4">Testes</tissue>
    </source>
</reference>
<dbReference type="Pfam" id="PF03781">
    <property type="entry name" value="FGE-sulfatase"/>
    <property type="match status" value="1"/>
</dbReference>
<dbReference type="AlphaFoldDB" id="A0AAD8A427"/>
<evidence type="ECO:0000256" key="1">
    <source>
        <dbReference type="ARBA" id="ARBA00005310"/>
    </source>
</evidence>
<gene>
    <name evidence="4" type="ORF">L9F63_001830</name>
</gene>
<dbReference type="InterPro" id="IPR042095">
    <property type="entry name" value="SUMF_sf"/>
</dbReference>
<accession>A0AAD8A427</accession>
<dbReference type="Proteomes" id="UP001233999">
    <property type="component" value="Unassembled WGS sequence"/>
</dbReference>
<dbReference type="PANTHER" id="PTHR23150">
    <property type="entry name" value="SULFATASE MODIFYING FACTOR 1, 2"/>
    <property type="match status" value="1"/>
</dbReference>
<dbReference type="GO" id="GO:0005783">
    <property type="term" value="C:endoplasmic reticulum"/>
    <property type="evidence" value="ECO:0007669"/>
    <property type="project" value="TreeGrafter"/>
</dbReference>
<dbReference type="InterPro" id="IPR051043">
    <property type="entry name" value="Sulfatase_Mod_Factor_Kinase"/>
</dbReference>
<evidence type="ECO:0000259" key="3">
    <source>
        <dbReference type="Pfam" id="PF03781"/>
    </source>
</evidence>
<comment type="caution">
    <text evidence="4">The sequence shown here is derived from an EMBL/GenBank/DDBJ whole genome shotgun (WGS) entry which is preliminary data.</text>
</comment>
<proteinExistence type="inferred from homology"/>
<dbReference type="SUPFAM" id="SSF56436">
    <property type="entry name" value="C-type lectin-like"/>
    <property type="match status" value="1"/>
</dbReference>
<feature type="chain" id="PRO_5041990891" description="Sulfatase-modifying factor enzyme-like domain-containing protein" evidence="2">
    <location>
        <begin position="24"/>
        <end position="370"/>
    </location>
</feature>
<name>A0AAD8A427_DIPPU</name>
<organism evidence="4 5">
    <name type="scientific">Diploptera punctata</name>
    <name type="common">Pacific beetle cockroach</name>
    <dbReference type="NCBI Taxonomy" id="6984"/>
    <lineage>
        <taxon>Eukaryota</taxon>
        <taxon>Metazoa</taxon>
        <taxon>Ecdysozoa</taxon>
        <taxon>Arthropoda</taxon>
        <taxon>Hexapoda</taxon>
        <taxon>Insecta</taxon>
        <taxon>Pterygota</taxon>
        <taxon>Neoptera</taxon>
        <taxon>Polyneoptera</taxon>
        <taxon>Dictyoptera</taxon>
        <taxon>Blattodea</taxon>
        <taxon>Blaberoidea</taxon>
        <taxon>Blaberidae</taxon>
        <taxon>Diplopterinae</taxon>
        <taxon>Diploptera</taxon>
    </lineage>
</organism>
<keyword evidence="2" id="KW-0732">Signal</keyword>